<name>A0A3M7P8A8_BRAPC</name>
<evidence type="ECO:0000313" key="1">
    <source>
        <dbReference type="EMBL" id="RMZ95288.1"/>
    </source>
</evidence>
<evidence type="ECO:0000313" key="2">
    <source>
        <dbReference type="Proteomes" id="UP000276133"/>
    </source>
</evidence>
<accession>A0A3M7P8A8</accession>
<dbReference type="AlphaFoldDB" id="A0A3M7P8A8"/>
<proteinExistence type="predicted"/>
<dbReference type="Proteomes" id="UP000276133">
    <property type="component" value="Unassembled WGS sequence"/>
</dbReference>
<protein>
    <submittedName>
        <fullName evidence="1">Uncharacterized protein</fullName>
    </submittedName>
</protein>
<keyword evidence="2" id="KW-1185">Reference proteome</keyword>
<gene>
    <name evidence="1" type="ORF">BpHYR1_025796</name>
</gene>
<organism evidence="1 2">
    <name type="scientific">Brachionus plicatilis</name>
    <name type="common">Marine rotifer</name>
    <name type="synonym">Brachionus muelleri</name>
    <dbReference type="NCBI Taxonomy" id="10195"/>
    <lineage>
        <taxon>Eukaryota</taxon>
        <taxon>Metazoa</taxon>
        <taxon>Spiralia</taxon>
        <taxon>Gnathifera</taxon>
        <taxon>Rotifera</taxon>
        <taxon>Eurotatoria</taxon>
        <taxon>Monogononta</taxon>
        <taxon>Pseudotrocha</taxon>
        <taxon>Ploima</taxon>
        <taxon>Brachionidae</taxon>
        <taxon>Brachionus</taxon>
    </lineage>
</organism>
<reference evidence="1 2" key="1">
    <citation type="journal article" date="2018" name="Sci. Rep.">
        <title>Genomic signatures of local adaptation to the degree of environmental predictability in rotifers.</title>
        <authorList>
            <person name="Franch-Gras L."/>
            <person name="Hahn C."/>
            <person name="Garcia-Roger E.M."/>
            <person name="Carmona M.J."/>
            <person name="Serra M."/>
            <person name="Gomez A."/>
        </authorList>
    </citation>
    <scope>NUCLEOTIDE SEQUENCE [LARGE SCALE GENOMIC DNA]</scope>
    <source>
        <strain evidence="1">HYR1</strain>
    </source>
</reference>
<comment type="caution">
    <text evidence="1">The sequence shown here is derived from an EMBL/GenBank/DDBJ whole genome shotgun (WGS) entry which is preliminary data.</text>
</comment>
<sequence length="69" mass="8317">MLFKTELQDHSNCLSMTETRGNTVNYWDKGDKNVIRSYYLFLDLLLNGRYKTFGINQYETLKYDYLFIT</sequence>
<dbReference type="EMBL" id="REGN01012472">
    <property type="protein sequence ID" value="RMZ95288.1"/>
    <property type="molecule type" value="Genomic_DNA"/>
</dbReference>